<accession>A0ABR2CRR2</accession>
<dbReference type="InterPro" id="IPR046346">
    <property type="entry name" value="Aminoacid_DH-like_N_sf"/>
</dbReference>
<evidence type="ECO:0000313" key="2">
    <source>
        <dbReference type="Proteomes" id="UP001472677"/>
    </source>
</evidence>
<proteinExistence type="predicted"/>
<evidence type="ECO:0000313" key="1">
    <source>
        <dbReference type="EMBL" id="KAK8522470.1"/>
    </source>
</evidence>
<gene>
    <name evidence="1" type="ORF">V6N12_056178</name>
</gene>
<organism evidence="1 2">
    <name type="scientific">Hibiscus sabdariffa</name>
    <name type="common">roselle</name>
    <dbReference type="NCBI Taxonomy" id="183260"/>
    <lineage>
        <taxon>Eukaryota</taxon>
        <taxon>Viridiplantae</taxon>
        <taxon>Streptophyta</taxon>
        <taxon>Embryophyta</taxon>
        <taxon>Tracheophyta</taxon>
        <taxon>Spermatophyta</taxon>
        <taxon>Magnoliopsida</taxon>
        <taxon>eudicotyledons</taxon>
        <taxon>Gunneridae</taxon>
        <taxon>Pentapetalae</taxon>
        <taxon>rosids</taxon>
        <taxon>malvids</taxon>
        <taxon>Malvales</taxon>
        <taxon>Malvaceae</taxon>
        <taxon>Malvoideae</taxon>
        <taxon>Hibiscus</taxon>
    </lineage>
</organism>
<dbReference type="SUPFAM" id="SSF53223">
    <property type="entry name" value="Aminoacid dehydrogenase-like, N-terminal domain"/>
    <property type="match status" value="1"/>
</dbReference>
<protein>
    <submittedName>
        <fullName evidence="1">Uncharacterized protein</fullName>
    </submittedName>
</protein>
<comment type="caution">
    <text evidence="1">The sequence shown here is derived from an EMBL/GenBank/DDBJ whole genome shotgun (WGS) entry which is preliminary data.</text>
</comment>
<dbReference type="PANTHER" id="PTHR23406">
    <property type="entry name" value="MALIC ENZYME-RELATED"/>
    <property type="match status" value="1"/>
</dbReference>
<reference evidence="1 2" key="1">
    <citation type="journal article" date="2024" name="G3 (Bethesda)">
        <title>Genome assembly of Hibiscus sabdariffa L. provides insights into metabolisms of medicinal natural products.</title>
        <authorList>
            <person name="Kim T."/>
        </authorList>
    </citation>
    <scope>NUCLEOTIDE SEQUENCE [LARGE SCALE GENOMIC DNA]</scope>
    <source>
        <strain evidence="1">TK-2024</strain>
        <tissue evidence="1">Old leaves</tissue>
    </source>
</reference>
<dbReference type="PANTHER" id="PTHR23406:SF64">
    <property type="entry name" value="NADP-DEPENDENT MALIC ENZYME 3"/>
    <property type="match status" value="1"/>
</dbReference>
<dbReference type="Gene3D" id="1.20.1370.30">
    <property type="match status" value="1"/>
</dbReference>
<name>A0ABR2CRR2_9ROSI</name>
<dbReference type="Proteomes" id="UP001472677">
    <property type="component" value="Unassembled WGS sequence"/>
</dbReference>
<sequence>MSSDADYTAAGRCEDVYGEDAASIDQPVTPWTVTVASGYSLLRDPRHNKGLAFTGNERDSHYLRGLLPPAVLTRHNKGFDDLMIYNIFRN</sequence>
<dbReference type="EMBL" id="JBBPBM010000045">
    <property type="protein sequence ID" value="KAK8522470.1"/>
    <property type="molecule type" value="Genomic_DNA"/>
</dbReference>
<keyword evidence="2" id="KW-1185">Reference proteome</keyword>